<evidence type="ECO:0000313" key="2">
    <source>
        <dbReference type="Proteomes" id="UP001159405"/>
    </source>
</evidence>
<dbReference type="PANTHER" id="PTHR33332">
    <property type="entry name" value="REVERSE TRANSCRIPTASE DOMAIN-CONTAINING PROTEIN"/>
    <property type="match status" value="1"/>
</dbReference>
<proteinExistence type="predicted"/>
<dbReference type="EMBL" id="CALNXK010000164">
    <property type="protein sequence ID" value="CAH3171494.1"/>
    <property type="molecule type" value="Genomic_DNA"/>
</dbReference>
<reference evidence="1 2" key="1">
    <citation type="submission" date="2022-05" db="EMBL/GenBank/DDBJ databases">
        <authorList>
            <consortium name="Genoscope - CEA"/>
            <person name="William W."/>
        </authorList>
    </citation>
    <scope>NUCLEOTIDE SEQUENCE [LARGE SCALE GENOMIC DNA]</scope>
</reference>
<comment type="caution">
    <text evidence="1">The sequence shown here is derived from an EMBL/GenBank/DDBJ whole genome shotgun (WGS) entry which is preliminary data.</text>
</comment>
<gene>
    <name evidence="1" type="ORF">PLOB_00011891</name>
</gene>
<sequence>RNISKIRKYLTEETTEILVHAFVTSKLDYCNSLLYGLPKHMIGSLQSVQNTAARIVTLTKKFDHITPVLIQLHWLPVHFRILFKVLLLVYKALNGMAPLYITESLSYRTCSRTLRSTDQKLLAVPKLRLKTYGDRAFSVAAPKLWNELP</sequence>
<evidence type="ECO:0000313" key="1">
    <source>
        <dbReference type="EMBL" id="CAH3171494.1"/>
    </source>
</evidence>
<protein>
    <recommendedName>
        <fullName evidence="3">Tick transposon</fullName>
    </recommendedName>
</protein>
<feature type="non-terminal residue" evidence="1">
    <location>
        <position position="1"/>
    </location>
</feature>
<organism evidence="1 2">
    <name type="scientific">Porites lobata</name>
    <dbReference type="NCBI Taxonomy" id="104759"/>
    <lineage>
        <taxon>Eukaryota</taxon>
        <taxon>Metazoa</taxon>
        <taxon>Cnidaria</taxon>
        <taxon>Anthozoa</taxon>
        <taxon>Hexacorallia</taxon>
        <taxon>Scleractinia</taxon>
        <taxon>Fungiina</taxon>
        <taxon>Poritidae</taxon>
        <taxon>Porites</taxon>
    </lineage>
</organism>
<dbReference type="Proteomes" id="UP001159405">
    <property type="component" value="Unassembled WGS sequence"/>
</dbReference>
<name>A0ABN8QX57_9CNID</name>
<accession>A0ABN8QX57</accession>
<keyword evidence="2" id="KW-1185">Reference proteome</keyword>
<evidence type="ECO:0008006" key="3">
    <source>
        <dbReference type="Google" id="ProtNLM"/>
    </source>
</evidence>